<proteinExistence type="predicted"/>
<reference evidence="2" key="1">
    <citation type="submission" date="2012-02" db="EMBL/GenBank/DDBJ databases">
        <title>Complete sequence of chromosome of Methanomethylovorans hollandica DSM 15978.</title>
        <authorList>
            <person name="Lucas S."/>
            <person name="Copeland A."/>
            <person name="Lapidus A."/>
            <person name="Glavina del Rio T."/>
            <person name="Dalin E."/>
            <person name="Tice H."/>
            <person name="Bruce D."/>
            <person name="Goodwin L."/>
            <person name="Pitluck S."/>
            <person name="Peters L."/>
            <person name="Mikhailova N."/>
            <person name="Held B."/>
            <person name="Kyrpides N."/>
            <person name="Mavromatis K."/>
            <person name="Ivanova N."/>
            <person name="Brettin T."/>
            <person name="Detter J.C."/>
            <person name="Han C."/>
            <person name="Larimer F."/>
            <person name="Land M."/>
            <person name="Hauser L."/>
            <person name="Markowitz V."/>
            <person name="Cheng J.-F."/>
            <person name="Hugenholtz P."/>
            <person name="Woyke T."/>
            <person name="Wu D."/>
            <person name="Spring S."/>
            <person name="Schroeder M."/>
            <person name="Brambilla E."/>
            <person name="Klenk H.-P."/>
            <person name="Eisen J.A."/>
        </authorList>
    </citation>
    <scope>NUCLEOTIDE SEQUENCE [LARGE SCALE GENOMIC DNA]</scope>
    <source>
        <strain evidence="2">DSM 15978 / NBRC 107637 / DMS1</strain>
    </source>
</reference>
<protein>
    <submittedName>
        <fullName evidence="1">Uncharacterized protein</fullName>
    </submittedName>
</protein>
<accession>L0KXU6</accession>
<dbReference type="Gene3D" id="3.30.2210.10">
    <property type="entry name" value="Integron cassette protein superfamily"/>
    <property type="match status" value="1"/>
</dbReference>
<name>L0KXU6_METHD</name>
<sequence>MSIKLTEEETDFRDKIEKLMVQIKEQLKESRMDEEVQDLINKMGDYAFQLHESLKSRGFEPKHHKYMIKNRGVQPDNPQFYMHVHPVEDLLAFIEDVHANDEPEDKTLGIEFEFCVYSRRLKSEDSYQIIRTEVGWYVNNISIGGQCNKGGIPFLFNNFDHDSIEYPVGLDGWLEWLWERAALQGLTKEQVQDSLNKLAGWVSNTERSAPSGGVWEGYS</sequence>
<dbReference type="KEGG" id="mhz:Metho_0637"/>
<dbReference type="STRING" id="867904.Metho_0637"/>
<organism evidence="1 2">
    <name type="scientific">Methanomethylovorans hollandica (strain DSM 15978 / NBRC 107637 / DMS1)</name>
    <dbReference type="NCBI Taxonomy" id="867904"/>
    <lineage>
        <taxon>Archaea</taxon>
        <taxon>Methanobacteriati</taxon>
        <taxon>Methanobacteriota</taxon>
        <taxon>Stenosarchaea group</taxon>
        <taxon>Methanomicrobia</taxon>
        <taxon>Methanosarcinales</taxon>
        <taxon>Methanosarcinaceae</taxon>
        <taxon>Methanomethylovorans</taxon>
    </lineage>
</organism>
<gene>
    <name evidence="1" type="ordered locus">Metho_0637</name>
</gene>
<dbReference type="EMBL" id="CP003362">
    <property type="protein sequence ID" value="AGB48893.1"/>
    <property type="molecule type" value="Genomic_DNA"/>
</dbReference>
<dbReference type="GeneID" id="14407769"/>
<dbReference type="RefSeq" id="WP_015324061.1">
    <property type="nucleotide sequence ID" value="NC_019977.1"/>
</dbReference>
<keyword evidence="2" id="KW-1185">Reference proteome</keyword>
<dbReference type="AlphaFoldDB" id="L0KXU6"/>
<dbReference type="Proteomes" id="UP000010866">
    <property type="component" value="Chromosome"/>
</dbReference>
<evidence type="ECO:0000313" key="2">
    <source>
        <dbReference type="Proteomes" id="UP000010866"/>
    </source>
</evidence>
<evidence type="ECO:0000313" key="1">
    <source>
        <dbReference type="EMBL" id="AGB48893.1"/>
    </source>
</evidence>
<dbReference type="InterPro" id="IPR048474">
    <property type="entry name" value="M1E1E6-like_sf"/>
</dbReference>
<dbReference type="HOGENOM" id="CLU_1270218_0_0_2"/>